<feature type="transmembrane region" description="Helical" evidence="10">
    <location>
        <begin position="449"/>
        <end position="475"/>
    </location>
</feature>
<feature type="transmembrane region" description="Helical" evidence="10">
    <location>
        <begin position="506"/>
        <end position="525"/>
    </location>
</feature>
<dbReference type="PROSITE" id="PS50865">
    <property type="entry name" value="ZF_MYND_2"/>
    <property type="match status" value="1"/>
</dbReference>
<feature type="transmembrane region" description="Helical" evidence="10">
    <location>
        <begin position="569"/>
        <end position="588"/>
    </location>
</feature>
<dbReference type="PROSITE" id="PS50801">
    <property type="entry name" value="STAS"/>
    <property type="match status" value="1"/>
</dbReference>
<feature type="transmembrane region" description="Helical" evidence="10">
    <location>
        <begin position="537"/>
        <end position="557"/>
    </location>
</feature>
<dbReference type="RefSeq" id="XP_009038529.1">
    <property type="nucleotide sequence ID" value="XM_009040281.1"/>
</dbReference>
<dbReference type="Pfam" id="PF01740">
    <property type="entry name" value="STAS"/>
    <property type="match status" value="1"/>
</dbReference>
<comment type="subcellular location">
    <subcellularLocation>
        <location evidence="1">Membrane</location>
        <topology evidence="1">Multi-pass membrane protein</topology>
    </subcellularLocation>
</comment>
<dbReference type="SUPFAM" id="SSF144232">
    <property type="entry name" value="HIT/MYND zinc finger-like"/>
    <property type="match status" value="1"/>
</dbReference>
<feature type="transmembrane region" description="Helical" evidence="10">
    <location>
        <begin position="594"/>
        <end position="611"/>
    </location>
</feature>
<evidence type="ECO:0000259" key="11">
    <source>
        <dbReference type="PROSITE" id="PS50801"/>
    </source>
</evidence>
<feature type="transmembrane region" description="Helical" evidence="10">
    <location>
        <begin position="481"/>
        <end position="499"/>
    </location>
</feature>
<dbReference type="GeneID" id="20225328"/>
<keyword evidence="3" id="KW-0479">Metal-binding</keyword>
<dbReference type="InterPro" id="IPR002893">
    <property type="entry name" value="Znf_MYND"/>
</dbReference>
<keyword evidence="2 10" id="KW-0812">Transmembrane</keyword>
<evidence type="ECO:0000256" key="6">
    <source>
        <dbReference type="ARBA" id="ARBA00022989"/>
    </source>
</evidence>
<feature type="transmembrane region" description="Helical" evidence="10">
    <location>
        <begin position="738"/>
        <end position="765"/>
    </location>
</feature>
<dbReference type="eggNOG" id="KOG0236">
    <property type="taxonomic scope" value="Eukaryota"/>
</dbReference>
<evidence type="ECO:0000256" key="2">
    <source>
        <dbReference type="ARBA" id="ARBA00022692"/>
    </source>
</evidence>
<feature type="transmembrane region" description="Helical" evidence="10">
    <location>
        <begin position="785"/>
        <end position="802"/>
    </location>
</feature>
<dbReference type="AlphaFoldDB" id="F0YDK7"/>
<protein>
    <recommendedName>
        <fullName evidence="15">MYND-type domain-containing protein</fullName>
    </recommendedName>
</protein>
<keyword evidence="7 10" id="KW-0472">Membrane</keyword>
<dbReference type="GO" id="GO:0016020">
    <property type="term" value="C:membrane"/>
    <property type="evidence" value="ECO:0007669"/>
    <property type="project" value="UniProtKB-SubCell"/>
</dbReference>
<dbReference type="GO" id="GO:0008270">
    <property type="term" value="F:zinc ion binding"/>
    <property type="evidence" value="ECO:0007669"/>
    <property type="project" value="UniProtKB-KW"/>
</dbReference>
<evidence type="ECO:0000256" key="7">
    <source>
        <dbReference type="ARBA" id="ARBA00023136"/>
    </source>
</evidence>
<dbReference type="PANTHER" id="PTHR43310:SF1">
    <property type="entry name" value="SULFATE TRANSPORTER YBAR-RELATED"/>
    <property type="match status" value="1"/>
</dbReference>
<feature type="domain" description="MYND-type" evidence="12">
    <location>
        <begin position="11"/>
        <end position="52"/>
    </location>
</feature>
<dbReference type="SUPFAM" id="SSF52091">
    <property type="entry name" value="SpoIIaa-like"/>
    <property type="match status" value="1"/>
</dbReference>
<dbReference type="InterPro" id="IPR036513">
    <property type="entry name" value="STAS_dom_sf"/>
</dbReference>
<dbReference type="OrthoDB" id="288203at2759"/>
<dbReference type="KEGG" id="aaf:AURANDRAFT_65430"/>
<evidence type="ECO:0000256" key="10">
    <source>
        <dbReference type="SAM" id="Phobius"/>
    </source>
</evidence>
<dbReference type="Gene3D" id="3.30.750.24">
    <property type="entry name" value="STAS domain"/>
    <property type="match status" value="1"/>
</dbReference>
<dbReference type="InParanoid" id="F0YDK7"/>
<keyword evidence="14" id="KW-1185">Reference proteome</keyword>
<evidence type="ECO:0000256" key="8">
    <source>
        <dbReference type="PROSITE-ProRule" id="PRU00134"/>
    </source>
</evidence>
<evidence type="ECO:0000256" key="3">
    <source>
        <dbReference type="ARBA" id="ARBA00022723"/>
    </source>
</evidence>
<proteinExistence type="predicted"/>
<evidence type="ECO:0000313" key="14">
    <source>
        <dbReference type="Proteomes" id="UP000002729"/>
    </source>
</evidence>
<accession>F0YDK7</accession>
<organism evidence="14">
    <name type="scientific">Aureococcus anophagefferens</name>
    <name type="common">Harmful bloom alga</name>
    <dbReference type="NCBI Taxonomy" id="44056"/>
    <lineage>
        <taxon>Eukaryota</taxon>
        <taxon>Sar</taxon>
        <taxon>Stramenopiles</taxon>
        <taxon>Ochrophyta</taxon>
        <taxon>Pelagophyceae</taxon>
        <taxon>Pelagomonadales</taxon>
        <taxon>Pelagomonadaceae</taxon>
        <taxon>Aureococcus</taxon>
    </lineage>
</organism>
<dbReference type="InterPro" id="IPR052706">
    <property type="entry name" value="Membrane-Transporter-like"/>
</dbReference>
<reference evidence="13 14" key="1">
    <citation type="journal article" date="2011" name="Proc. Natl. Acad. Sci. U.S.A.">
        <title>Niche of harmful alga Aureococcus anophagefferens revealed through ecogenomics.</title>
        <authorList>
            <person name="Gobler C.J."/>
            <person name="Berry D.L."/>
            <person name="Dyhrman S.T."/>
            <person name="Wilhelm S.W."/>
            <person name="Salamov A."/>
            <person name="Lobanov A.V."/>
            <person name="Zhang Y."/>
            <person name="Collier J.L."/>
            <person name="Wurch L.L."/>
            <person name="Kustka A.B."/>
            <person name="Dill B.D."/>
            <person name="Shah M."/>
            <person name="VerBerkmoes N.C."/>
            <person name="Kuo A."/>
            <person name="Terry A."/>
            <person name="Pangilinan J."/>
            <person name="Lindquist E.A."/>
            <person name="Lucas S."/>
            <person name="Paulsen I.T."/>
            <person name="Hattenrath-Lehmann T.K."/>
            <person name="Talmage S.C."/>
            <person name="Walker E.A."/>
            <person name="Koch F."/>
            <person name="Burson A.M."/>
            <person name="Marcoval M.A."/>
            <person name="Tang Y.Z."/>
            <person name="Lecleir G.R."/>
            <person name="Coyne K.J."/>
            <person name="Berg G.M."/>
            <person name="Bertrand E.M."/>
            <person name="Saito M.A."/>
            <person name="Gladyshev V.N."/>
            <person name="Grigoriev I.V."/>
        </authorList>
    </citation>
    <scope>NUCLEOTIDE SEQUENCE [LARGE SCALE GENOMIC DNA]</scope>
    <source>
        <strain evidence="14">CCMP 1984</strain>
    </source>
</reference>
<dbReference type="EMBL" id="GL833133">
    <property type="protein sequence ID" value="EGB06781.1"/>
    <property type="molecule type" value="Genomic_DNA"/>
</dbReference>
<keyword evidence="4 8" id="KW-0863">Zinc-finger</keyword>
<evidence type="ECO:0000256" key="5">
    <source>
        <dbReference type="ARBA" id="ARBA00022833"/>
    </source>
</evidence>
<evidence type="ECO:0000313" key="13">
    <source>
        <dbReference type="EMBL" id="EGB06781.1"/>
    </source>
</evidence>
<feature type="domain" description="STAS" evidence="11">
    <location>
        <begin position="817"/>
        <end position="894"/>
    </location>
</feature>
<dbReference type="Gene3D" id="6.10.140.2220">
    <property type="match status" value="1"/>
</dbReference>
<evidence type="ECO:0000259" key="12">
    <source>
        <dbReference type="PROSITE" id="PS50865"/>
    </source>
</evidence>
<dbReference type="PANTHER" id="PTHR43310">
    <property type="entry name" value="SULFATE TRANSPORTER YBAR-RELATED"/>
    <property type="match status" value="1"/>
</dbReference>
<dbReference type="InterPro" id="IPR002645">
    <property type="entry name" value="STAS_dom"/>
</dbReference>
<gene>
    <name evidence="13" type="ORF">AURANDRAFT_65430</name>
</gene>
<evidence type="ECO:0000256" key="1">
    <source>
        <dbReference type="ARBA" id="ARBA00004141"/>
    </source>
</evidence>
<dbReference type="Proteomes" id="UP000002729">
    <property type="component" value="Unassembled WGS sequence"/>
</dbReference>
<sequence>MVRVKHNGNRCEGCGFWPAKPAYATCPRCDDRVLLCGKDCQVAWWKHHKSICEVRRAPAAPATGAADALGRLDALGEDVAEAVFLVLGPAAFARLAATCRAGRRLARPARRCAYGVAVPPWQHEEMDGDNFPRIVQPCGDGFEPKDFDLHLLARCRTFVTRRHRYRPRPEDYAHSKVLEDRASALARTHCQACGTKEMWRYRASLCRVRVRKAGRPWGVSEVPAPGREHLVFVPRVPRAYESSRRSEDFALAFSALDIRDDKPAAYQAMFRSLPFAPERRTRDGDSADDPIFGELRGIFGDISGDSGPCYSYGQDGWRLPPGTKGGDFVEETVYKGCGAAVRCNYCARYPDGCPAVATHPRAMLALAVVLAPAAALRAPITQLKQGPRRALRRAAAAGPPASRAEDLVANAGDLRLFTPLGPRKPAAPLDGDALAANALSGFAAMIPEAVAFAFVAGVSPIVGLQTTAVLGFVAAAFGGRGGMTSGASGACAVVVAGLVREHGAGYLPGCVVLAGFAQAFLGLVGAGKFIRMVPHPVMLGFVNGLAVVMLSAQLTHFRAPLALGLRSPEFLTMAGLTAATMALVTVVPRVTRRVPPSLAAVAAVTLATRILHLPATTLVDLAGPAAFAGGVGVLPALSPTFAVLALAPWSFLCTVAPYAATMAVVGIVESLLTMQLVDGLADDGTRGSTRQECVGQGLGNLASGLLGGQGGCALIGQSLINVQSGGTSRLSGMAMAAFLALGLVFGAPLLGGVPVASLVGVMLLVPRVDLFVVALVSLVTVCRDLAQAVGAGVVVSALAFAWEQSKRIRADAAVGGDGRKTYALRGPLFFGSSTAFRELFAPSDDPTDVVLDFSGSRVLDHSALEAINDVAARYAALGKTLRLRRLSPDCYQLLAARNGAWSALVLEADADSDPIYEVAVDYSKKGAIVPPKPPKPTTRDRPTGAGFSEAG</sequence>
<dbReference type="InterPro" id="IPR011547">
    <property type="entry name" value="SLC26A/SulP_dom"/>
</dbReference>
<evidence type="ECO:0000256" key="9">
    <source>
        <dbReference type="SAM" id="MobiDB-lite"/>
    </source>
</evidence>
<feature type="region of interest" description="Disordered" evidence="9">
    <location>
        <begin position="927"/>
        <end position="951"/>
    </location>
</feature>
<keyword evidence="6 10" id="KW-1133">Transmembrane helix</keyword>
<name>F0YDK7_AURAN</name>
<keyword evidence="5" id="KW-0862">Zinc</keyword>
<dbReference type="CDD" id="cd07042">
    <property type="entry name" value="STAS_SulP_like_sulfate_transporter"/>
    <property type="match status" value="1"/>
</dbReference>
<dbReference type="Pfam" id="PF00916">
    <property type="entry name" value="Sulfate_transp"/>
    <property type="match status" value="1"/>
</dbReference>
<evidence type="ECO:0008006" key="15">
    <source>
        <dbReference type="Google" id="ProtNLM"/>
    </source>
</evidence>
<evidence type="ECO:0000256" key="4">
    <source>
        <dbReference type="ARBA" id="ARBA00022771"/>
    </source>
</evidence>